<dbReference type="Gene3D" id="1.10.10.10">
    <property type="entry name" value="Winged helix-like DNA-binding domain superfamily/Winged helix DNA-binding domain"/>
    <property type="match status" value="1"/>
</dbReference>
<evidence type="ECO:0000313" key="6">
    <source>
        <dbReference type="EMBL" id="MQY31747.1"/>
    </source>
</evidence>
<dbReference type="EMBL" id="WEGI01000023">
    <property type="protein sequence ID" value="MQY31747.1"/>
    <property type="molecule type" value="Genomic_DNA"/>
</dbReference>
<keyword evidence="2" id="KW-0238">DNA-binding</keyword>
<dbReference type="PANTHER" id="PTHR33204:SF18">
    <property type="entry name" value="TRANSCRIPTIONAL REGULATORY PROTEIN"/>
    <property type="match status" value="1"/>
</dbReference>
<feature type="domain" description="HTH hxlR-type" evidence="5">
    <location>
        <begin position="16"/>
        <end position="113"/>
    </location>
</feature>
<evidence type="ECO:0000256" key="4">
    <source>
        <dbReference type="SAM" id="MobiDB-lite"/>
    </source>
</evidence>
<organism evidence="6 7">
    <name type="scientific">Nocardia aurantia</name>
    <dbReference type="NCBI Taxonomy" id="2585199"/>
    <lineage>
        <taxon>Bacteria</taxon>
        <taxon>Bacillati</taxon>
        <taxon>Actinomycetota</taxon>
        <taxon>Actinomycetes</taxon>
        <taxon>Mycobacteriales</taxon>
        <taxon>Nocardiaceae</taxon>
        <taxon>Nocardia</taxon>
    </lineage>
</organism>
<dbReference type="GO" id="GO:0003677">
    <property type="term" value="F:DNA binding"/>
    <property type="evidence" value="ECO:0007669"/>
    <property type="project" value="UniProtKB-KW"/>
</dbReference>
<dbReference type="SUPFAM" id="SSF46785">
    <property type="entry name" value="Winged helix' DNA-binding domain"/>
    <property type="match status" value="1"/>
</dbReference>
<dbReference type="PROSITE" id="PS51118">
    <property type="entry name" value="HTH_HXLR"/>
    <property type="match status" value="1"/>
</dbReference>
<proteinExistence type="predicted"/>
<protein>
    <recommendedName>
        <fullName evidence="5">HTH hxlR-type domain-containing protein</fullName>
    </recommendedName>
</protein>
<dbReference type="InterPro" id="IPR036388">
    <property type="entry name" value="WH-like_DNA-bd_sf"/>
</dbReference>
<evidence type="ECO:0000256" key="3">
    <source>
        <dbReference type="ARBA" id="ARBA00023163"/>
    </source>
</evidence>
<feature type="compositionally biased region" description="Basic and acidic residues" evidence="4">
    <location>
        <begin position="139"/>
        <end position="153"/>
    </location>
</feature>
<dbReference type="AlphaFoldDB" id="A0A7K0E1U7"/>
<feature type="region of interest" description="Disordered" evidence="4">
    <location>
        <begin position="131"/>
        <end position="159"/>
    </location>
</feature>
<reference evidence="6 7" key="1">
    <citation type="submission" date="2019-10" db="EMBL/GenBank/DDBJ databases">
        <title>Nocardia macrotermitis sp. nov. and Nocardia aurantia sp. nov., isolated from the gut of fungus growing-termite Macrotermes natalensis.</title>
        <authorList>
            <person name="Benndorf R."/>
            <person name="Schwitalla J."/>
            <person name="Martin K."/>
            <person name="De Beer W."/>
            <person name="Kaster A.-K."/>
            <person name="Vollmers J."/>
            <person name="Poulsen M."/>
            <person name="Beemelmanns C."/>
        </authorList>
    </citation>
    <scope>NUCLEOTIDE SEQUENCE [LARGE SCALE GENOMIC DNA]</scope>
    <source>
        <strain evidence="6 7">RB56</strain>
    </source>
</reference>
<evidence type="ECO:0000256" key="2">
    <source>
        <dbReference type="ARBA" id="ARBA00023125"/>
    </source>
</evidence>
<comment type="caution">
    <text evidence="6">The sequence shown here is derived from an EMBL/GenBank/DDBJ whole genome shotgun (WGS) entry which is preliminary data.</text>
</comment>
<evidence type="ECO:0000256" key="1">
    <source>
        <dbReference type="ARBA" id="ARBA00023015"/>
    </source>
</evidence>
<dbReference type="RefSeq" id="WP_153348967.1">
    <property type="nucleotide sequence ID" value="NZ_WEGI01000023.1"/>
</dbReference>
<dbReference type="OrthoDB" id="5183359at2"/>
<accession>A0A7K0E1U7</accession>
<dbReference type="Proteomes" id="UP000431401">
    <property type="component" value="Unassembled WGS sequence"/>
</dbReference>
<dbReference type="InterPro" id="IPR036390">
    <property type="entry name" value="WH_DNA-bd_sf"/>
</dbReference>
<keyword evidence="7" id="KW-1185">Reference proteome</keyword>
<dbReference type="InterPro" id="IPR002577">
    <property type="entry name" value="HTH_HxlR"/>
</dbReference>
<sequence>MSDAVTGHRPWTDPGCPVARTVDLLGDKWSLLIIRDAFDGVTRFGQFQRNLGVAKNILSDRLRNLVAIGVLRVEPASDGSRFQEYTLTEDGVDLFDLVVSLRQWGQRHAFDPGEPHSVLVDAVTDDPIPELTYTTPDGRPVEAHRARVRKLDSTDPAAT</sequence>
<evidence type="ECO:0000313" key="7">
    <source>
        <dbReference type="Proteomes" id="UP000431401"/>
    </source>
</evidence>
<name>A0A7K0E1U7_9NOCA</name>
<keyword evidence="1" id="KW-0805">Transcription regulation</keyword>
<evidence type="ECO:0000259" key="5">
    <source>
        <dbReference type="PROSITE" id="PS51118"/>
    </source>
</evidence>
<dbReference type="PANTHER" id="PTHR33204">
    <property type="entry name" value="TRANSCRIPTIONAL REGULATOR, MARR FAMILY"/>
    <property type="match status" value="1"/>
</dbReference>
<gene>
    <name evidence="6" type="ORF">NRB56_73570</name>
</gene>
<keyword evidence="3" id="KW-0804">Transcription</keyword>
<dbReference type="Pfam" id="PF01638">
    <property type="entry name" value="HxlR"/>
    <property type="match status" value="1"/>
</dbReference>